<comment type="caution">
    <text evidence="1">The sequence shown here is derived from an EMBL/GenBank/DDBJ whole genome shotgun (WGS) entry which is preliminary data.</text>
</comment>
<gene>
    <name evidence="1" type="ORF">GM920_05050</name>
</gene>
<organism evidence="1 2">
    <name type="scientific">Pedobacter gandavensis</name>
    <dbReference type="NCBI Taxonomy" id="2679963"/>
    <lineage>
        <taxon>Bacteria</taxon>
        <taxon>Pseudomonadati</taxon>
        <taxon>Bacteroidota</taxon>
        <taxon>Sphingobacteriia</taxon>
        <taxon>Sphingobacteriales</taxon>
        <taxon>Sphingobacteriaceae</taxon>
        <taxon>Pedobacter</taxon>
    </lineage>
</organism>
<accession>A0ABR6ESS7</accession>
<keyword evidence="2" id="KW-1185">Reference proteome</keyword>
<proteinExistence type="predicted"/>
<name>A0ABR6ESS7_9SPHI</name>
<protein>
    <recommendedName>
        <fullName evidence="3">DUF4365 domain-containing protein</fullName>
    </recommendedName>
</protein>
<sequence length="345" mass="39794">MNNIKLNFDFYYLRIKGDMQKQQMIMRTKLPVIDYSKQFNSINGNDAELLAAARILTACGAEISWGSRNEDGNKIDLFLSQPHPWQPSERLVTLVQVKSGVSYGKVLKEGFELKSEAKRLAQRTSHAICIIWIDQATSEAFWAYVHPKTLKGSTTYGKHHQVTPALRYDLARVTSNYYTPLYGGEGIILSIKGSTLQEKRLLAKNAYAALPSEGILSASVGIINFTRIGWKHMFRRDRSKLRKESSLTVIPYLKRLLQHRPSEMFATESNYFTDGDYVIRQIHYALSYDRAKVWNHVSIKSENKKVIIRVIEEIRYPKNWFLEGQLSQRIFRKVTFLSCHYKTKG</sequence>
<evidence type="ECO:0000313" key="1">
    <source>
        <dbReference type="EMBL" id="MBB2148271.1"/>
    </source>
</evidence>
<evidence type="ECO:0000313" key="2">
    <source>
        <dbReference type="Proteomes" id="UP000636110"/>
    </source>
</evidence>
<dbReference type="EMBL" id="WNXC01000001">
    <property type="protein sequence ID" value="MBB2148271.1"/>
    <property type="molecule type" value="Genomic_DNA"/>
</dbReference>
<dbReference type="RefSeq" id="WP_182954031.1">
    <property type="nucleotide sequence ID" value="NZ_WNXC01000001.1"/>
</dbReference>
<evidence type="ECO:0008006" key="3">
    <source>
        <dbReference type="Google" id="ProtNLM"/>
    </source>
</evidence>
<reference evidence="1 2" key="1">
    <citation type="submission" date="2019-11" db="EMBL/GenBank/DDBJ databases">
        <title>Description of Pedobacter sp. LMG 31462T.</title>
        <authorList>
            <person name="Carlier A."/>
            <person name="Qi S."/>
            <person name="Vandamme P."/>
        </authorList>
    </citation>
    <scope>NUCLEOTIDE SEQUENCE [LARGE SCALE GENOMIC DNA]</scope>
    <source>
        <strain evidence="1 2">LMG 31462</strain>
    </source>
</reference>
<dbReference type="Proteomes" id="UP000636110">
    <property type="component" value="Unassembled WGS sequence"/>
</dbReference>